<dbReference type="AlphaFoldDB" id="S7TLS0"/>
<keyword evidence="2" id="KW-1185">Reference proteome</keyword>
<sequence>MNKNAISVNMYLRSTKRRNKDGSVVEYLQLAQNERHPDTRKPVANIIHNFGRAKQLDRQELIRLCRSIARFCGLTVNDPLDPASGALPSPEAGFFVDPKIRKTRSFGCPMVIEALWERLGLKKTLADVVKA</sequence>
<dbReference type="EMBL" id="ATHJ01000096">
    <property type="protein sequence ID" value="EPR37841.1"/>
    <property type="molecule type" value="Genomic_DNA"/>
</dbReference>
<gene>
    <name evidence="1" type="ORF">dsmv_2881</name>
</gene>
<organism evidence="1 2">
    <name type="scientific">Desulfococcus multivorans DSM 2059</name>
    <dbReference type="NCBI Taxonomy" id="1121405"/>
    <lineage>
        <taxon>Bacteria</taxon>
        <taxon>Pseudomonadati</taxon>
        <taxon>Thermodesulfobacteriota</taxon>
        <taxon>Desulfobacteria</taxon>
        <taxon>Desulfobacterales</taxon>
        <taxon>Desulfococcaceae</taxon>
        <taxon>Desulfococcus</taxon>
    </lineage>
</organism>
<accession>S7TLS0</accession>
<comment type="caution">
    <text evidence="1">The sequence shown here is derived from an EMBL/GenBank/DDBJ whole genome shotgun (WGS) entry which is preliminary data.</text>
</comment>
<dbReference type="Proteomes" id="UP000014977">
    <property type="component" value="Unassembled WGS sequence"/>
</dbReference>
<evidence type="ECO:0000313" key="2">
    <source>
        <dbReference type="Proteomes" id="UP000014977"/>
    </source>
</evidence>
<proteinExistence type="predicted"/>
<evidence type="ECO:0000313" key="1">
    <source>
        <dbReference type="EMBL" id="EPR37841.1"/>
    </source>
</evidence>
<reference evidence="1 2" key="1">
    <citation type="journal article" date="2013" name="Genome Announc.">
        <title>Draft genome sequences for three mercury-methylating, sulfate-reducing bacteria.</title>
        <authorList>
            <person name="Brown S.D."/>
            <person name="Hurt R.A.Jr."/>
            <person name="Gilmour C.C."/>
            <person name="Elias D.A."/>
        </authorList>
    </citation>
    <scope>NUCLEOTIDE SEQUENCE [LARGE SCALE GENOMIC DNA]</scope>
    <source>
        <strain evidence="1 2">DSM 2059</strain>
    </source>
</reference>
<dbReference type="eggNOG" id="COG5421">
    <property type="taxonomic scope" value="Bacteria"/>
</dbReference>
<name>S7TLS0_DESML</name>
<protein>
    <submittedName>
        <fullName evidence="1">Transposase, IS4 family protein</fullName>
    </submittedName>
</protein>